<dbReference type="PROSITE" id="PS00152">
    <property type="entry name" value="ATPASE_ALPHA_BETA"/>
    <property type="match status" value="1"/>
</dbReference>
<evidence type="ECO:0000256" key="7">
    <source>
        <dbReference type="ARBA" id="ARBA00022967"/>
    </source>
</evidence>
<reference evidence="15" key="2">
    <citation type="submission" date="2016-10" db="EMBL/GenBank/DDBJ databases">
        <authorList>
            <person name="de Groot N.N."/>
        </authorList>
    </citation>
    <scope>NUCLEOTIDE SEQUENCE</scope>
    <source>
        <strain evidence="15">J.0256</strain>
    </source>
</reference>
<comment type="similarity">
    <text evidence="2 12">Belongs to the ATPase alpha/beta chains family.</text>
</comment>
<comment type="subcellular location">
    <subcellularLocation>
        <location evidence="1">Membrane</location>
        <topology evidence="1">Peripheral membrane protein</topology>
    </subcellularLocation>
    <subcellularLocation>
        <location evidence="12">Plastid</location>
        <location evidence="12">Chloroplast thylakoid membrane</location>
        <topology evidence="12">Peripheral membrane protein</topology>
    </subcellularLocation>
</comment>
<keyword evidence="10 12" id="KW-0139">CF(1)</keyword>
<dbReference type="NCBIfam" id="TIGR01039">
    <property type="entry name" value="atpD"/>
    <property type="match status" value="1"/>
</dbReference>
<keyword evidence="5 12" id="KW-0375">Hydrogen ion transport</keyword>
<feature type="domain" description="AAA+ ATPase" evidence="14">
    <location>
        <begin position="146"/>
        <end position="338"/>
    </location>
</feature>
<comment type="catalytic activity">
    <reaction evidence="12 13">
        <text>ATP + H2O + 4 H(+)(in) = ADP + phosphate + 5 H(+)(out)</text>
        <dbReference type="Rhea" id="RHEA:57720"/>
        <dbReference type="ChEBI" id="CHEBI:15377"/>
        <dbReference type="ChEBI" id="CHEBI:15378"/>
        <dbReference type="ChEBI" id="CHEBI:30616"/>
        <dbReference type="ChEBI" id="CHEBI:43474"/>
        <dbReference type="ChEBI" id="CHEBI:456216"/>
        <dbReference type="EC" id="7.1.2.2"/>
    </reaction>
</comment>
<dbReference type="HAMAP" id="MF_01347">
    <property type="entry name" value="ATP_synth_beta_bact"/>
    <property type="match status" value="1"/>
</dbReference>
<keyword evidence="7 12" id="KW-1278">Translocase</keyword>
<dbReference type="CDD" id="cd01133">
    <property type="entry name" value="F1-ATPase_beta_CD"/>
    <property type="match status" value="1"/>
</dbReference>
<dbReference type="Pfam" id="PF00006">
    <property type="entry name" value="ATP-synt_ab"/>
    <property type="match status" value="1"/>
</dbReference>
<evidence type="ECO:0000256" key="4">
    <source>
        <dbReference type="ARBA" id="ARBA00022741"/>
    </source>
</evidence>
<dbReference type="InterPro" id="IPR020003">
    <property type="entry name" value="ATPase_a/bsu_AS"/>
</dbReference>
<dbReference type="EC" id="7.1.2.2" evidence="12"/>
<proteinExistence type="inferred from homology"/>
<keyword evidence="15" id="KW-0934">Plastid</keyword>
<name>A0A1G4NW93_9FLOR</name>
<dbReference type="FunFam" id="1.10.1140.10:FF:000001">
    <property type="entry name" value="ATP synthase subunit beta"/>
    <property type="match status" value="1"/>
</dbReference>
<geneLocation type="chloroplast" evidence="15"/>
<dbReference type="RefSeq" id="YP_009314532.1">
    <property type="nucleotide sequence ID" value="NC_031662.1"/>
</dbReference>
<keyword evidence="12" id="KW-0793">Thylakoid</keyword>
<keyword evidence="4 12" id="KW-0547">Nucleotide-binding</keyword>
<dbReference type="PANTHER" id="PTHR15184:SF71">
    <property type="entry name" value="ATP SYNTHASE SUBUNIT BETA, MITOCHONDRIAL"/>
    <property type="match status" value="1"/>
</dbReference>
<dbReference type="SUPFAM" id="SSF52540">
    <property type="entry name" value="P-loop containing nucleoside triphosphate hydrolases"/>
    <property type="match status" value="1"/>
</dbReference>
<dbReference type="SUPFAM" id="SSF50615">
    <property type="entry name" value="N-terminal domain of alpha and beta subunits of F1 ATP synthase"/>
    <property type="match status" value="1"/>
</dbReference>
<dbReference type="GO" id="GO:0045259">
    <property type="term" value="C:proton-transporting ATP synthase complex"/>
    <property type="evidence" value="ECO:0007669"/>
    <property type="project" value="UniProtKB-KW"/>
</dbReference>
<dbReference type="AlphaFoldDB" id="A0A1G4NW93"/>
<gene>
    <name evidence="12 15" type="primary">atpB</name>
    <name evidence="15" type="ORF">J0256_129</name>
</gene>
<dbReference type="Gene3D" id="2.40.10.170">
    <property type="match status" value="1"/>
</dbReference>
<comment type="subunit">
    <text evidence="12 13">F-type ATPases have 2 components, CF(1) - the catalytic core - and CF(0) - the membrane proton channel. CF(1) has five subunits: alpha(3), beta(3), gamma(1), delta(1), epsilon(1). CF(0) has four main subunits: a(1), b(1), b'(1) and c(9-12).</text>
</comment>
<evidence type="ECO:0000256" key="3">
    <source>
        <dbReference type="ARBA" id="ARBA00022448"/>
    </source>
</evidence>
<dbReference type="InterPro" id="IPR036121">
    <property type="entry name" value="ATPase_F1/V1/A1_a/bsu_N_sf"/>
</dbReference>
<dbReference type="InterPro" id="IPR004100">
    <property type="entry name" value="ATPase_F1/V1/A1_a/bsu_N"/>
</dbReference>
<comment type="function">
    <text evidence="12">Produces ATP from ADP in the presence of a proton gradient across the membrane. The catalytic sites are hosted primarily by the beta subunits.</text>
</comment>
<dbReference type="Gene3D" id="1.10.1140.10">
    <property type="entry name" value="Bovine Mitochondrial F1-atpase, Atp Synthase Beta Chain, Chain D, domain 3"/>
    <property type="match status" value="1"/>
</dbReference>
<dbReference type="FunFam" id="2.40.10.170:FF:000002">
    <property type="entry name" value="ATP synthase subunit beta, chloroplastic"/>
    <property type="match status" value="1"/>
</dbReference>
<protein>
    <recommendedName>
        <fullName evidence="12">ATP synthase subunit beta, chloroplastic</fullName>
        <ecNumber evidence="12">7.1.2.2</ecNumber>
    </recommendedName>
    <alternativeName>
        <fullName evidence="12">ATP synthase F1 sector subunit beta</fullName>
    </alternativeName>
    <alternativeName>
        <fullName evidence="12">F-ATPase subunit beta</fullName>
    </alternativeName>
</protein>
<keyword evidence="6 12" id="KW-0067">ATP-binding</keyword>
<evidence type="ECO:0000256" key="12">
    <source>
        <dbReference type="HAMAP-Rule" id="MF_01347"/>
    </source>
</evidence>
<dbReference type="GO" id="GO:0046933">
    <property type="term" value="F:proton-transporting ATP synthase activity, rotational mechanism"/>
    <property type="evidence" value="ECO:0007669"/>
    <property type="project" value="UniProtKB-UniRule"/>
</dbReference>
<dbReference type="InterPro" id="IPR000194">
    <property type="entry name" value="ATPase_F1/V1/A1_a/bsu_nucl-bd"/>
</dbReference>
<dbReference type="PANTHER" id="PTHR15184">
    <property type="entry name" value="ATP SYNTHASE"/>
    <property type="match status" value="1"/>
</dbReference>
<evidence type="ECO:0000256" key="8">
    <source>
        <dbReference type="ARBA" id="ARBA00023065"/>
    </source>
</evidence>
<dbReference type="Pfam" id="PF02874">
    <property type="entry name" value="ATP-synt_ab_N"/>
    <property type="match status" value="1"/>
</dbReference>
<evidence type="ECO:0000256" key="13">
    <source>
        <dbReference type="RuleBase" id="RU003553"/>
    </source>
</evidence>
<dbReference type="GO" id="GO:0042776">
    <property type="term" value="P:proton motive force-driven mitochondrial ATP synthesis"/>
    <property type="evidence" value="ECO:0007669"/>
    <property type="project" value="TreeGrafter"/>
</dbReference>
<dbReference type="InterPro" id="IPR050053">
    <property type="entry name" value="ATPase_alpha/beta_chains"/>
</dbReference>
<organism evidence="15">
    <name type="scientific">Liagoropsis maxima</name>
    <dbReference type="NCBI Taxonomy" id="1653392"/>
    <lineage>
        <taxon>Eukaryota</taxon>
        <taxon>Rhodophyta</taxon>
        <taxon>Florideophyceae</taxon>
        <taxon>Nemaliophycidae</taxon>
        <taxon>Nemaliales</taxon>
        <taxon>Liagoraceae</taxon>
        <taxon>Liagoropsis</taxon>
    </lineage>
</organism>
<feature type="binding site" evidence="12">
    <location>
        <begin position="154"/>
        <end position="161"/>
    </location>
    <ligand>
        <name>ATP</name>
        <dbReference type="ChEBI" id="CHEBI:30616"/>
    </ligand>
</feature>
<dbReference type="InterPro" id="IPR003593">
    <property type="entry name" value="AAA+_ATPase"/>
</dbReference>
<dbReference type="InterPro" id="IPR005722">
    <property type="entry name" value="ATP_synth_F1_bsu"/>
</dbReference>
<dbReference type="CDD" id="cd18110">
    <property type="entry name" value="ATP-synt_F1_beta_C"/>
    <property type="match status" value="1"/>
</dbReference>
<dbReference type="InterPro" id="IPR055190">
    <property type="entry name" value="ATP-synt_VA_C"/>
</dbReference>
<sequence>MVTTTNNGSITQIIGPVLDIEFTNGKLPKVFNALKVKGPVGTITCEVQQLLGDNRVRAVAMSATDGLKRGLEVIDTGAPITVPVGVPTLGRIFNVLGEPVDSFGEVSSESSLPIHRPAPSFTQLETKPSIFETGIKVVDLLAPYRRGGKIGLFGGAGVGKTVLIMELINNIAKAHGGVSVFGGVGERTREGNDLYEEMKESKVIDETNLTDSKVALVYGQMNEPPGARMRVGLTALTMAEYFRDINKQDVLLFIDNIFRFVQAGSEVSALLGRMPSAVGYQPTLATEMGALQERITSTTEGSITSIQAVYVPADDLTDPAPATTFAHLDATTVLSRGLAAKGIYPAVDPLDSTSTMLQPNIVGDEHYATAQTVKSTLQRYKELQDIIAILGLDELSEEDRLIVARARKIERFLSQPFFVAEVFTGSPGKYVSLENAIKGFQMIFEGKLDDLPEQAFYLVGDIDEAIAKAEKLKG</sequence>
<evidence type="ECO:0000256" key="5">
    <source>
        <dbReference type="ARBA" id="ARBA00022781"/>
    </source>
</evidence>
<keyword evidence="15" id="KW-0150">Chloroplast</keyword>
<dbReference type="SUPFAM" id="SSF47917">
    <property type="entry name" value="C-terminal domain of alpha and beta subunits of F1 ATP synthase"/>
    <property type="match status" value="1"/>
</dbReference>
<evidence type="ECO:0000256" key="10">
    <source>
        <dbReference type="ARBA" id="ARBA00023196"/>
    </source>
</evidence>
<dbReference type="InterPro" id="IPR024034">
    <property type="entry name" value="ATPase_F1/V1_b/a_C"/>
</dbReference>
<keyword evidence="8 12" id="KW-0406">Ion transport</keyword>
<evidence type="ECO:0000256" key="6">
    <source>
        <dbReference type="ARBA" id="ARBA00022840"/>
    </source>
</evidence>
<evidence type="ECO:0000256" key="9">
    <source>
        <dbReference type="ARBA" id="ARBA00023136"/>
    </source>
</evidence>
<evidence type="ECO:0000259" key="14">
    <source>
        <dbReference type="SMART" id="SM00382"/>
    </source>
</evidence>
<dbReference type="CDD" id="cd18115">
    <property type="entry name" value="ATP-synt_F1_beta_N"/>
    <property type="match status" value="1"/>
</dbReference>
<evidence type="ECO:0000313" key="15">
    <source>
        <dbReference type="EMBL" id="SCW22786.1"/>
    </source>
</evidence>
<keyword evidence="11 12" id="KW-0066">ATP synthesis</keyword>
<dbReference type="EMBL" id="LT622870">
    <property type="protein sequence ID" value="SCW22786.1"/>
    <property type="molecule type" value="Genomic_DNA"/>
</dbReference>
<dbReference type="GO" id="GO:0009535">
    <property type="term" value="C:chloroplast thylakoid membrane"/>
    <property type="evidence" value="ECO:0007669"/>
    <property type="project" value="UniProtKB-SubCell"/>
</dbReference>
<dbReference type="GO" id="GO:0005524">
    <property type="term" value="F:ATP binding"/>
    <property type="evidence" value="ECO:0007669"/>
    <property type="project" value="UniProtKB-UniRule"/>
</dbReference>
<reference evidence="15" key="1">
    <citation type="submission" date="2016-10" db="EMBL/GenBank/DDBJ databases">
        <title>Chloroplast genomes as a tool to resolve red algal phylogenies: a case study in the Nemaliales.</title>
        <authorList>
            <person name="Costa J.F."/>
            <person name="Lin S.M."/>
            <person name="Macaya E.C."/>
            <person name="Fernandez-Garcia C."/>
            <person name="Verbruggen H."/>
        </authorList>
    </citation>
    <scope>NUCLEOTIDE SEQUENCE</scope>
    <source>
        <strain evidence="15">J.0256</strain>
    </source>
</reference>
<dbReference type="GeneID" id="30000975"/>
<dbReference type="InterPro" id="IPR027417">
    <property type="entry name" value="P-loop_NTPase"/>
</dbReference>
<dbReference type="SMART" id="SM00382">
    <property type="entry name" value="AAA"/>
    <property type="match status" value="1"/>
</dbReference>
<dbReference type="GO" id="GO:0005739">
    <property type="term" value="C:mitochondrion"/>
    <property type="evidence" value="ECO:0007669"/>
    <property type="project" value="GOC"/>
</dbReference>
<dbReference type="Gene3D" id="3.40.50.300">
    <property type="entry name" value="P-loop containing nucleotide triphosphate hydrolases"/>
    <property type="match status" value="1"/>
</dbReference>
<evidence type="ECO:0000256" key="1">
    <source>
        <dbReference type="ARBA" id="ARBA00004170"/>
    </source>
</evidence>
<dbReference type="Pfam" id="PF22919">
    <property type="entry name" value="ATP-synt_VA_C"/>
    <property type="match status" value="1"/>
</dbReference>
<evidence type="ECO:0000256" key="11">
    <source>
        <dbReference type="ARBA" id="ARBA00023310"/>
    </source>
</evidence>
<keyword evidence="9 12" id="KW-0472">Membrane</keyword>
<evidence type="ECO:0000256" key="2">
    <source>
        <dbReference type="ARBA" id="ARBA00008936"/>
    </source>
</evidence>
<accession>A0A1G4NW93</accession>
<keyword evidence="3 12" id="KW-0813">Transport</keyword>
<dbReference type="FunFam" id="3.40.50.300:FF:000004">
    <property type="entry name" value="ATP synthase subunit beta"/>
    <property type="match status" value="1"/>
</dbReference>